<dbReference type="EMBL" id="JAULSO010000003">
    <property type="protein sequence ID" value="KAK3685787.1"/>
    <property type="molecule type" value="Genomic_DNA"/>
</dbReference>
<organism evidence="2 3">
    <name type="scientific">Podospora appendiculata</name>
    <dbReference type="NCBI Taxonomy" id="314037"/>
    <lineage>
        <taxon>Eukaryota</taxon>
        <taxon>Fungi</taxon>
        <taxon>Dikarya</taxon>
        <taxon>Ascomycota</taxon>
        <taxon>Pezizomycotina</taxon>
        <taxon>Sordariomycetes</taxon>
        <taxon>Sordariomycetidae</taxon>
        <taxon>Sordariales</taxon>
        <taxon>Podosporaceae</taxon>
        <taxon>Podospora</taxon>
    </lineage>
</organism>
<proteinExistence type="predicted"/>
<feature type="non-terminal residue" evidence="2">
    <location>
        <position position="1"/>
    </location>
</feature>
<keyword evidence="3" id="KW-1185">Reference proteome</keyword>
<name>A0AAE1CAR2_9PEZI</name>
<evidence type="ECO:0000256" key="1">
    <source>
        <dbReference type="SAM" id="SignalP"/>
    </source>
</evidence>
<accession>A0AAE1CAR2</accession>
<feature type="signal peptide" evidence="1">
    <location>
        <begin position="1"/>
        <end position="22"/>
    </location>
</feature>
<comment type="caution">
    <text evidence="2">The sequence shown here is derived from an EMBL/GenBank/DDBJ whole genome shotgun (WGS) entry which is preliminary data.</text>
</comment>
<keyword evidence="1" id="KW-0732">Signal</keyword>
<feature type="chain" id="PRO_5042180721" evidence="1">
    <location>
        <begin position="23"/>
        <end position="196"/>
    </location>
</feature>
<evidence type="ECO:0000313" key="2">
    <source>
        <dbReference type="EMBL" id="KAK3685787.1"/>
    </source>
</evidence>
<sequence>MRSSLSSSVVLLLSLAAAGASALAYPDAAASTLSTPFFAERDYDDVVCKPVTGGSESSVPPCLNIEVIEQKCSPNGSYPLALKAHQECMCGGTYFSEWPFCLQCLYIHGLRSERDVAFYKSVLSTASTAFCDVPTPTAKFASVFSSAQESVPSPTTGATVTSDQAVSQSAVSLYFTATGSRGPGKITGDATAATAS</sequence>
<reference evidence="2" key="2">
    <citation type="submission" date="2023-06" db="EMBL/GenBank/DDBJ databases">
        <authorList>
            <consortium name="Lawrence Berkeley National Laboratory"/>
            <person name="Haridas S."/>
            <person name="Hensen N."/>
            <person name="Bonometti L."/>
            <person name="Westerberg I."/>
            <person name="Brannstrom I.O."/>
            <person name="Guillou S."/>
            <person name="Cros-Aarteil S."/>
            <person name="Calhoun S."/>
            <person name="Kuo A."/>
            <person name="Mondo S."/>
            <person name="Pangilinan J."/>
            <person name="Riley R."/>
            <person name="Labutti K."/>
            <person name="Andreopoulos B."/>
            <person name="Lipzen A."/>
            <person name="Chen C."/>
            <person name="Yanf M."/>
            <person name="Daum C."/>
            <person name="Ng V."/>
            <person name="Clum A."/>
            <person name="Steindorff A."/>
            <person name="Ohm R."/>
            <person name="Martin F."/>
            <person name="Silar P."/>
            <person name="Natvig D."/>
            <person name="Lalanne C."/>
            <person name="Gautier V."/>
            <person name="Ament-Velasquez S.L."/>
            <person name="Kruys A."/>
            <person name="Hutchinson M.I."/>
            <person name="Powell A.J."/>
            <person name="Barry K."/>
            <person name="Miller A.N."/>
            <person name="Grigoriev I.V."/>
            <person name="Debuchy R."/>
            <person name="Gladieux P."/>
            <person name="Thoren M.H."/>
            <person name="Johannesson H."/>
        </authorList>
    </citation>
    <scope>NUCLEOTIDE SEQUENCE</scope>
    <source>
        <strain evidence="2">CBS 314.62</strain>
    </source>
</reference>
<dbReference type="AlphaFoldDB" id="A0AAE1CAR2"/>
<protein>
    <submittedName>
        <fullName evidence="2">Uncharacterized protein</fullName>
    </submittedName>
</protein>
<gene>
    <name evidence="2" type="ORF">B0T22DRAFT_356163</name>
</gene>
<evidence type="ECO:0000313" key="3">
    <source>
        <dbReference type="Proteomes" id="UP001270362"/>
    </source>
</evidence>
<dbReference type="Proteomes" id="UP001270362">
    <property type="component" value="Unassembled WGS sequence"/>
</dbReference>
<reference evidence="2" key="1">
    <citation type="journal article" date="2023" name="Mol. Phylogenet. Evol.">
        <title>Genome-scale phylogeny and comparative genomics of the fungal order Sordariales.</title>
        <authorList>
            <person name="Hensen N."/>
            <person name="Bonometti L."/>
            <person name="Westerberg I."/>
            <person name="Brannstrom I.O."/>
            <person name="Guillou S."/>
            <person name="Cros-Aarteil S."/>
            <person name="Calhoun S."/>
            <person name="Haridas S."/>
            <person name="Kuo A."/>
            <person name="Mondo S."/>
            <person name="Pangilinan J."/>
            <person name="Riley R."/>
            <person name="LaButti K."/>
            <person name="Andreopoulos B."/>
            <person name="Lipzen A."/>
            <person name="Chen C."/>
            <person name="Yan M."/>
            <person name="Daum C."/>
            <person name="Ng V."/>
            <person name="Clum A."/>
            <person name="Steindorff A."/>
            <person name="Ohm R.A."/>
            <person name="Martin F."/>
            <person name="Silar P."/>
            <person name="Natvig D.O."/>
            <person name="Lalanne C."/>
            <person name="Gautier V."/>
            <person name="Ament-Velasquez S.L."/>
            <person name="Kruys A."/>
            <person name="Hutchinson M.I."/>
            <person name="Powell A.J."/>
            <person name="Barry K."/>
            <person name="Miller A.N."/>
            <person name="Grigoriev I.V."/>
            <person name="Debuchy R."/>
            <person name="Gladieux P."/>
            <person name="Hiltunen Thoren M."/>
            <person name="Johannesson H."/>
        </authorList>
    </citation>
    <scope>NUCLEOTIDE SEQUENCE</scope>
    <source>
        <strain evidence="2">CBS 314.62</strain>
    </source>
</reference>